<sequence length="109" mass="12631">MNFLKNNFREVILVALLAMSASLIIKNNDLEMSVKTLKDKNETYQNVIKTVNENKRFVSDSKYGNPNWQIIGHDYFDEKSMTIIKDSKNNTEYIVVENDKGLGITQRIK</sequence>
<proteinExistence type="predicted"/>
<organism evidence="2 3">
    <name type="scientific">Enterococcus phage vipetofem</name>
    <dbReference type="NCBI Taxonomy" id="2719594"/>
    <lineage>
        <taxon>Viruses</taxon>
        <taxon>Duplodnaviria</taxon>
        <taxon>Heunggongvirae</taxon>
        <taxon>Uroviricota</taxon>
        <taxon>Caudoviricetes</taxon>
        <taxon>Andrewesvirinae</taxon>
        <taxon>Vipetofemvirus</taxon>
        <taxon>Vipetofemvirus vipetofem</taxon>
    </lineage>
</organism>
<protein>
    <submittedName>
        <fullName evidence="2">Uncharacterized protein</fullName>
    </submittedName>
</protein>
<evidence type="ECO:0000256" key="1">
    <source>
        <dbReference type="SAM" id="Coils"/>
    </source>
</evidence>
<keyword evidence="1" id="KW-0175">Coiled coil</keyword>
<evidence type="ECO:0000313" key="3">
    <source>
        <dbReference type="Proteomes" id="UP000502113"/>
    </source>
</evidence>
<name>A0A6G9LL49_9CAUD</name>
<gene>
    <name evidence="2" type="ORF">vipetofem_57</name>
</gene>
<evidence type="ECO:0000313" key="2">
    <source>
        <dbReference type="EMBL" id="QIQ66355.1"/>
    </source>
</evidence>
<dbReference type="EMBL" id="MT119361">
    <property type="protein sequence ID" value="QIQ66355.1"/>
    <property type="molecule type" value="Genomic_DNA"/>
</dbReference>
<reference evidence="3" key="1">
    <citation type="submission" date="2020-02" db="EMBL/GenBank/DDBJ databases">
        <authorList>
            <person name="Olsen N.S."/>
            <person name="Forero-Junco L."/>
            <person name="Kot W."/>
            <person name="Hansen L.H."/>
        </authorList>
    </citation>
    <scope>NUCLEOTIDE SEQUENCE [LARGE SCALE GENOMIC DNA]</scope>
</reference>
<feature type="coiled-coil region" evidence="1">
    <location>
        <begin position="27"/>
        <end position="54"/>
    </location>
</feature>
<accession>A0A6G9LL49</accession>
<keyword evidence="3" id="KW-1185">Reference proteome</keyword>
<dbReference type="Proteomes" id="UP000502113">
    <property type="component" value="Segment"/>
</dbReference>